<dbReference type="PANTHER" id="PTHR37201">
    <property type="entry name" value="WD REPEAT PROTEIN"/>
    <property type="match status" value="1"/>
</dbReference>
<name>A0A8S1IMS9_9CHLO</name>
<evidence type="ECO:0000313" key="1">
    <source>
        <dbReference type="EMBL" id="CAD7696373.1"/>
    </source>
</evidence>
<comment type="caution">
    <text evidence="1">The sequence shown here is derived from an EMBL/GenBank/DDBJ whole genome shotgun (WGS) entry which is preliminary data.</text>
</comment>
<gene>
    <name evidence="1" type="ORF">OSTQU699_LOCUS1734</name>
</gene>
<protein>
    <submittedName>
        <fullName evidence="1">Uncharacterized protein</fullName>
    </submittedName>
</protein>
<accession>A0A8S1IMS9</accession>
<keyword evidence="2" id="KW-1185">Reference proteome</keyword>
<dbReference type="PANTHER" id="PTHR37201:SF1">
    <property type="entry name" value="WD REPEAT PROTEIN"/>
    <property type="match status" value="1"/>
</dbReference>
<reference evidence="1" key="1">
    <citation type="submission" date="2020-12" db="EMBL/GenBank/DDBJ databases">
        <authorList>
            <person name="Iha C."/>
        </authorList>
    </citation>
    <scope>NUCLEOTIDE SEQUENCE</scope>
</reference>
<sequence length="223" mass="24845">MLDAVDAPSFNLAAVLWETLSEVPLSERARLLDVLAARDIVKLWRIAGERYEAAGRGKWGVPGHAVADDFPEEPGEVSTFDGKAALAWFPWFGVDRFKKCFFLDSSYNLFGHLVVNRGPLGELLYPTYFQASCDLATIPATGEVADIRLDYLPVNKLNLKEELPIAGWRPPGDPRFPFGGGLVDYMRVVAPGVYVGVGWKAPKKKRDLGRRFLYFVLVKRVAD</sequence>
<proteinExistence type="predicted"/>
<dbReference type="EMBL" id="CAJHUC010000468">
    <property type="protein sequence ID" value="CAD7696373.1"/>
    <property type="molecule type" value="Genomic_DNA"/>
</dbReference>
<dbReference type="OrthoDB" id="505263at2759"/>
<dbReference type="Proteomes" id="UP000708148">
    <property type="component" value="Unassembled WGS sequence"/>
</dbReference>
<organism evidence="1 2">
    <name type="scientific">Ostreobium quekettii</name>
    <dbReference type="NCBI Taxonomy" id="121088"/>
    <lineage>
        <taxon>Eukaryota</taxon>
        <taxon>Viridiplantae</taxon>
        <taxon>Chlorophyta</taxon>
        <taxon>core chlorophytes</taxon>
        <taxon>Ulvophyceae</taxon>
        <taxon>TCBD clade</taxon>
        <taxon>Bryopsidales</taxon>
        <taxon>Ostreobineae</taxon>
        <taxon>Ostreobiaceae</taxon>
        <taxon>Ostreobium</taxon>
    </lineage>
</organism>
<evidence type="ECO:0000313" key="2">
    <source>
        <dbReference type="Proteomes" id="UP000708148"/>
    </source>
</evidence>
<dbReference type="AlphaFoldDB" id="A0A8S1IMS9"/>